<dbReference type="InterPro" id="IPR016181">
    <property type="entry name" value="Acyl_CoA_acyltransferase"/>
</dbReference>
<gene>
    <name evidence="4" type="ORF">FEV53_08580</name>
</gene>
<dbReference type="InterPro" id="IPR050832">
    <property type="entry name" value="Bact_Acetyltransf"/>
</dbReference>
<dbReference type="PANTHER" id="PTHR43877:SF1">
    <property type="entry name" value="ACETYLTRANSFERASE"/>
    <property type="match status" value="1"/>
</dbReference>
<dbReference type="CDD" id="cd04301">
    <property type="entry name" value="NAT_SF"/>
    <property type="match status" value="1"/>
</dbReference>
<dbReference type="PROSITE" id="PS51186">
    <property type="entry name" value="GNAT"/>
    <property type="match status" value="1"/>
</dbReference>
<comment type="caution">
    <text evidence="4">The sequence shown here is derived from an EMBL/GenBank/DDBJ whole genome shotgun (WGS) entry which is preliminary data.</text>
</comment>
<dbReference type="PANTHER" id="PTHR43877">
    <property type="entry name" value="AMINOALKYLPHOSPHONATE N-ACETYLTRANSFERASE-RELATED-RELATED"/>
    <property type="match status" value="1"/>
</dbReference>
<evidence type="ECO:0000256" key="1">
    <source>
        <dbReference type="ARBA" id="ARBA00022679"/>
    </source>
</evidence>
<dbReference type="EMBL" id="VFSV01000011">
    <property type="protein sequence ID" value="TRD21528.1"/>
    <property type="molecule type" value="Genomic_DNA"/>
</dbReference>
<feature type="domain" description="N-acetyltransferase" evidence="3">
    <location>
        <begin position="7"/>
        <end position="153"/>
    </location>
</feature>
<evidence type="ECO:0000313" key="4">
    <source>
        <dbReference type="EMBL" id="TRD21528.1"/>
    </source>
</evidence>
<evidence type="ECO:0000256" key="2">
    <source>
        <dbReference type="ARBA" id="ARBA00023315"/>
    </source>
</evidence>
<evidence type="ECO:0000259" key="3">
    <source>
        <dbReference type="PROSITE" id="PS51186"/>
    </source>
</evidence>
<name>A0A547Q582_9RHOB</name>
<keyword evidence="1 4" id="KW-0808">Transferase</keyword>
<dbReference type="AlphaFoldDB" id="A0A547Q582"/>
<dbReference type="OrthoDB" id="9789603at2"/>
<keyword evidence="2" id="KW-0012">Acyltransferase</keyword>
<dbReference type="Pfam" id="PF00583">
    <property type="entry name" value="Acetyltransf_1"/>
    <property type="match status" value="1"/>
</dbReference>
<organism evidence="4 5">
    <name type="scientific">Palleronia caenipelagi</name>
    <dbReference type="NCBI Taxonomy" id="2489174"/>
    <lineage>
        <taxon>Bacteria</taxon>
        <taxon>Pseudomonadati</taxon>
        <taxon>Pseudomonadota</taxon>
        <taxon>Alphaproteobacteria</taxon>
        <taxon>Rhodobacterales</taxon>
        <taxon>Roseobacteraceae</taxon>
        <taxon>Palleronia</taxon>
    </lineage>
</organism>
<protein>
    <submittedName>
        <fullName evidence="4">GNAT family N-acetyltransferase</fullName>
    </submittedName>
</protein>
<dbReference type="RefSeq" id="WP_142834407.1">
    <property type="nucleotide sequence ID" value="NZ_VFSV01000011.1"/>
</dbReference>
<dbReference type="SUPFAM" id="SSF55729">
    <property type="entry name" value="Acyl-CoA N-acyltransferases (Nat)"/>
    <property type="match status" value="1"/>
</dbReference>
<dbReference type="Gene3D" id="3.40.630.30">
    <property type="match status" value="1"/>
</dbReference>
<dbReference type="GO" id="GO:0016747">
    <property type="term" value="F:acyltransferase activity, transferring groups other than amino-acyl groups"/>
    <property type="evidence" value="ECO:0007669"/>
    <property type="project" value="InterPro"/>
</dbReference>
<evidence type="ECO:0000313" key="5">
    <source>
        <dbReference type="Proteomes" id="UP000318590"/>
    </source>
</evidence>
<keyword evidence="5" id="KW-1185">Reference proteome</keyword>
<accession>A0A547Q582</accession>
<reference evidence="4 5" key="1">
    <citation type="submission" date="2019-06" db="EMBL/GenBank/DDBJ databases">
        <title>Paenimaribius caenipelagi gen. nov., sp. nov., isolated from a tidal flat.</title>
        <authorList>
            <person name="Yoon J.-H."/>
        </authorList>
    </citation>
    <scope>NUCLEOTIDE SEQUENCE [LARGE SCALE GENOMIC DNA]</scope>
    <source>
        <strain evidence="4 5">JBTF-M29</strain>
    </source>
</reference>
<dbReference type="Proteomes" id="UP000318590">
    <property type="component" value="Unassembled WGS sequence"/>
</dbReference>
<dbReference type="InterPro" id="IPR000182">
    <property type="entry name" value="GNAT_dom"/>
</dbReference>
<sequence length="153" mass="16567">MSGSGDVVFRDARAGDVAAIRELLIEDSMDGGPPPSLDVFTESFHQMCAVTNARVIVGERRGQVIACAQVILIHGLSFSAPRHAILEGVRVAADLRGQGLGAQLVDEAERWARSLGATRLQFTSNAVRRDARRFYESLGYVTSHTGFRKALTP</sequence>
<proteinExistence type="predicted"/>